<comment type="caution">
    <text evidence="2">The sequence shown here is derived from an EMBL/GenBank/DDBJ whole genome shotgun (WGS) entry which is preliminary data.</text>
</comment>
<sequence length="573" mass="65637">MLLMRPSVTVPIKHFDYEVDGKILSSYDAVRRVMDSEHHKSLCTDTNGNPCYTPLQRAFQRKSGNKLTRMARICQVLLYVIQLYTECINLVRFGNGLFLKEYVDDEQLHWLSKFYTKIEELIKRDISKTLKFGTEQRPLIVIEKPAVVTSDILFRYAASTIDILFDNSSIKDNIKATIIDDKFPNMNQILKNDFFEEQAILLKMASPILLKAWFSNEITGLPFTSIFISYRKSKKKTIRLTNAIDNLIKFGLLKKGIGRDRHIVTARKETYMKVPPATIRSTQIAERFTQHMVQYRMALGRKHYFVPTSSQVIDQENINSQDVQGYNTNATRNNNVISPLRSSNNLLKSLASFHLSNSPVFSEVHDLNDCRQLGDSNFIHQETSTNAPENLEHNHYSFIDYTLDQLNSVINSDPLITRERNLAATMIEPGSSELISNQQNLHKQTNHNNEQTHSELQNTELPSNNNNFLQTEARPYDVSSFLANINTQQTMEVARAKSDHQPNEEHYGEHNINQTDAIQITSSSNFATSNMNNDVVPTLSPMNTIINNIYHDNGMSIIKLYLYKPMSLAITVK</sequence>
<organism evidence="2 3">
    <name type="scientific">Rotaria magnacalcarata</name>
    <dbReference type="NCBI Taxonomy" id="392030"/>
    <lineage>
        <taxon>Eukaryota</taxon>
        <taxon>Metazoa</taxon>
        <taxon>Spiralia</taxon>
        <taxon>Gnathifera</taxon>
        <taxon>Rotifera</taxon>
        <taxon>Eurotatoria</taxon>
        <taxon>Bdelloidea</taxon>
        <taxon>Philodinida</taxon>
        <taxon>Philodinidae</taxon>
        <taxon>Rotaria</taxon>
    </lineage>
</organism>
<dbReference type="Proteomes" id="UP000663842">
    <property type="component" value="Unassembled WGS sequence"/>
</dbReference>
<reference evidence="2" key="1">
    <citation type="submission" date="2021-02" db="EMBL/GenBank/DDBJ databases">
        <authorList>
            <person name="Nowell W R."/>
        </authorList>
    </citation>
    <scope>NUCLEOTIDE SEQUENCE</scope>
</reference>
<evidence type="ECO:0000313" key="3">
    <source>
        <dbReference type="Proteomes" id="UP000663842"/>
    </source>
</evidence>
<feature type="region of interest" description="Disordered" evidence="1">
    <location>
        <begin position="439"/>
        <end position="462"/>
    </location>
</feature>
<accession>A0A820FWW4</accession>
<evidence type="ECO:0000256" key="1">
    <source>
        <dbReference type="SAM" id="MobiDB-lite"/>
    </source>
</evidence>
<protein>
    <submittedName>
        <fullName evidence="2">Uncharacterized protein</fullName>
    </submittedName>
</protein>
<dbReference type="AlphaFoldDB" id="A0A820FWW4"/>
<proteinExistence type="predicted"/>
<gene>
    <name evidence="2" type="ORF">UXM345_LOCUS31788</name>
</gene>
<name>A0A820FWW4_9BILA</name>
<evidence type="ECO:0000313" key="2">
    <source>
        <dbReference type="EMBL" id="CAF4270628.1"/>
    </source>
</evidence>
<dbReference type="EMBL" id="CAJOBF010009199">
    <property type="protein sequence ID" value="CAF4270628.1"/>
    <property type="molecule type" value="Genomic_DNA"/>
</dbReference>